<sequence length="100" mass="11154">MPIKRLKLDFATDNEDIRDTNFCGVSIRAQQLQQQASIVPFHWTPDFWISRIQSFRRQGSTQPRRATAPQAHVLCVKASIVISTSGSAFATVGENQPKPG</sequence>
<name>A0A090N5C9_9HYPO</name>
<protein>
    <submittedName>
        <fullName evidence="1">WGS project CBMI000000000 data, contig CS3069_c000848</fullName>
    </submittedName>
</protein>
<dbReference type="AlphaFoldDB" id="A0A090N5C9"/>
<dbReference type="EMBL" id="CBMI010000846">
    <property type="protein sequence ID" value="CEG04311.1"/>
    <property type="molecule type" value="Genomic_DNA"/>
</dbReference>
<gene>
    <name evidence="1" type="ORF">BN850_0040040</name>
</gene>
<organism evidence="1">
    <name type="scientific">Fusarium clavum</name>
    <dbReference type="NCBI Taxonomy" id="2594811"/>
    <lineage>
        <taxon>Eukaryota</taxon>
        <taxon>Fungi</taxon>
        <taxon>Dikarya</taxon>
        <taxon>Ascomycota</taxon>
        <taxon>Pezizomycotina</taxon>
        <taxon>Sordariomycetes</taxon>
        <taxon>Hypocreomycetidae</taxon>
        <taxon>Hypocreales</taxon>
        <taxon>Nectriaceae</taxon>
        <taxon>Fusarium</taxon>
        <taxon>Fusarium incarnatum-equiseti species complex</taxon>
    </lineage>
</organism>
<evidence type="ECO:0000313" key="1">
    <source>
        <dbReference type="EMBL" id="CEG04311.1"/>
    </source>
</evidence>
<accession>A0A090N5C9</accession>
<proteinExistence type="predicted"/>
<reference evidence="1" key="1">
    <citation type="submission" date="2013-05" db="EMBL/GenBank/DDBJ databases">
        <title>Draft genome sequences of six wheat associated Fusarium spp. isolates.</title>
        <authorList>
            <person name="Moolhuijzen P.M."/>
            <person name="Manners J.M."/>
            <person name="Wilcox S."/>
            <person name="Bellgard M.I."/>
            <person name="Gardiner D.M."/>
        </authorList>
    </citation>
    <scope>NUCLEOTIDE SEQUENCE</scope>
    <source>
        <strain evidence="1">CS3069</strain>
    </source>
</reference>
<comment type="caution">
    <text evidence="1">The sequence shown here is derived from an EMBL/GenBank/DDBJ whole genome shotgun (WGS) entry which is preliminary data.</text>
</comment>